<proteinExistence type="predicted"/>
<dbReference type="EMBL" id="NPHW01004665">
    <property type="protein sequence ID" value="OXV07634.1"/>
    <property type="molecule type" value="Genomic_DNA"/>
</dbReference>
<feature type="transmembrane region" description="Helical" evidence="2">
    <location>
        <begin position="183"/>
        <end position="204"/>
    </location>
</feature>
<keyword evidence="2" id="KW-1133">Transmembrane helix</keyword>
<dbReference type="Proteomes" id="UP000243515">
    <property type="component" value="Unassembled WGS sequence"/>
</dbReference>
<protein>
    <submittedName>
        <fullName evidence="3">Uncharacterized protein</fullName>
    </submittedName>
</protein>
<accession>A0A232LU73</accession>
<reference evidence="3 4" key="1">
    <citation type="journal article" date="2015" name="Environ. Microbiol.">
        <title>Metagenome sequence of Elaphomyces granulatus from sporocarp tissue reveals Ascomycota ectomycorrhizal fingerprints of genome expansion and a Proteobacteria-rich microbiome.</title>
        <authorList>
            <person name="Quandt C.A."/>
            <person name="Kohler A."/>
            <person name="Hesse C.N."/>
            <person name="Sharpton T.J."/>
            <person name="Martin F."/>
            <person name="Spatafora J.W."/>
        </authorList>
    </citation>
    <scope>NUCLEOTIDE SEQUENCE [LARGE SCALE GENOMIC DNA]</scope>
    <source>
        <strain evidence="3 4">OSC145934</strain>
    </source>
</reference>
<sequence length="256" mass="27097">MAASYNCAWRSSSMKPEAVPCGPLNSTTPVLSCCVPGDICLSHNLCGYTHSLPNGTGYYTAGCSDGDFSNGAIISGTCSKRCSDAMLPDIAYDSNRGVWRCCAYPNGTRDCLENPTDETFSAAAPSDLIAYWTAGATTSMATTSQTQSAELRSSSIGSTITNSNISSAPISTDSGGSSLSTRAVAGIVVSSIIAGIALISVIVVSMRNRYLSQRFEEKDDIVSSNTSRNREDQQHRELQCYPPELPEQPRNPSISA</sequence>
<evidence type="ECO:0000256" key="2">
    <source>
        <dbReference type="SAM" id="Phobius"/>
    </source>
</evidence>
<comment type="caution">
    <text evidence="3">The sequence shown here is derived from an EMBL/GenBank/DDBJ whole genome shotgun (WGS) entry which is preliminary data.</text>
</comment>
<organism evidence="3 4">
    <name type="scientific">Elaphomyces granulatus</name>
    <dbReference type="NCBI Taxonomy" id="519963"/>
    <lineage>
        <taxon>Eukaryota</taxon>
        <taxon>Fungi</taxon>
        <taxon>Dikarya</taxon>
        <taxon>Ascomycota</taxon>
        <taxon>Pezizomycotina</taxon>
        <taxon>Eurotiomycetes</taxon>
        <taxon>Eurotiomycetidae</taxon>
        <taxon>Eurotiales</taxon>
        <taxon>Elaphomycetaceae</taxon>
        <taxon>Elaphomyces</taxon>
    </lineage>
</organism>
<evidence type="ECO:0000256" key="1">
    <source>
        <dbReference type="SAM" id="MobiDB-lite"/>
    </source>
</evidence>
<evidence type="ECO:0000313" key="3">
    <source>
        <dbReference type="EMBL" id="OXV07634.1"/>
    </source>
</evidence>
<name>A0A232LU73_9EURO</name>
<keyword evidence="2" id="KW-0812">Transmembrane</keyword>
<keyword evidence="2" id="KW-0472">Membrane</keyword>
<feature type="compositionally biased region" description="Basic and acidic residues" evidence="1">
    <location>
        <begin position="228"/>
        <end position="238"/>
    </location>
</feature>
<gene>
    <name evidence="3" type="ORF">Egran_04601</name>
</gene>
<evidence type="ECO:0000313" key="4">
    <source>
        <dbReference type="Proteomes" id="UP000243515"/>
    </source>
</evidence>
<dbReference type="AlphaFoldDB" id="A0A232LU73"/>
<keyword evidence="4" id="KW-1185">Reference proteome</keyword>
<feature type="region of interest" description="Disordered" evidence="1">
    <location>
        <begin position="218"/>
        <end position="256"/>
    </location>
</feature>
<dbReference type="OrthoDB" id="5215637at2759"/>